<feature type="non-terminal residue" evidence="1">
    <location>
        <position position="1"/>
    </location>
</feature>
<dbReference type="InParanoid" id="A0A1Y2BXJ9"/>
<accession>A0A1Y2BXJ9</accession>
<comment type="caution">
    <text evidence="1">The sequence shown here is derived from an EMBL/GenBank/DDBJ whole genome shotgun (WGS) entry which is preliminary data.</text>
</comment>
<proteinExistence type="predicted"/>
<organism evidence="1 2">
    <name type="scientific">Leucosporidium creatinivorum</name>
    <dbReference type="NCBI Taxonomy" id="106004"/>
    <lineage>
        <taxon>Eukaryota</taxon>
        <taxon>Fungi</taxon>
        <taxon>Dikarya</taxon>
        <taxon>Basidiomycota</taxon>
        <taxon>Pucciniomycotina</taxon>
        <taxon>Microbotryomycetes</taxon>
        <taxon>Leucosporidiales</taxon>
        <taxon>Leucosporidium</taxon>
    </lineage>
</organism>
<keyword evidence="2" id="KW-1185">Reference proteome</keyword>
<dbReference type="Proteomes" id="UP000193467">
    <property type="component" value="Unassembled WGS sequence"/>
</dbReference>
<dbReference type="STRING" id="106004.A0A1Y2BXJ9"/>
<dbReference type="EMBL" id="MCGR01000148">
    <property type="protein sequence ID" value="ORY39481.1"/>
    <property type="molecule type" value="Genomic_DNA"/>
</dbReference>
<dbReference type="GO" id="GO:0016705">
    <property type="term" value="F:oxidoreductase activity, acting on paired donors, with incorporation or reduction of molecular oxygen"/>
    <property type="evidence" value="ECO:0007669"/>
    <property type="project" value="InterPro"/>
</dbReference>
<dbReference type="InterPro" id="IPR036396">
    <property type="entry name" value="Cyt_P450_sf"/>
</dbReference>
<dbReference type="GO" id="GO:0005506">
    <property type="term" value="F:iron ion binding"/>
    <property type="evidence" value="ECO:0007669"/>
    <property type="project" value="InterPro"/>
</dbReference>
<dbReference type="GO" id="GO:0020037">
    <property type="term" value="F:heme binding"/>
    <property type="evidence" value="ECO:0007669"/>
    <property type="project" value="InterPro"/>
</dbReference>
<name>A0A1Y2BXJ9_9BASI</name>
<dbReference type="GO" id="GO:0004497">
    <property type="term" value="F:monooxygenase activity"/>
    <property type="evidence" value="ECO:0007669"/>
    <property type="project" value="InterPro"/>
</dbReference>
<dbReference type="SUPFAM" id="SSF48264">
    <property type="entry name" value="Cytochrome P450"/>
    <property type="match status" value="1"/>
</dbReference>
<dbReference type="OrthoDB" id="1055148at2759"/>
<evidence type="ECO:0000313" key="1">
    <source>
        <dbReference type="EMBL" id="ORY39481.1"/>
    </source>
</evidence>
<reference evidence="1 2" key="1">
    <citation type="submission" date="2016-07" db="EMBL/GenBank/DDBJ databases">
        <title>Pervasive Adenine N6-methylation of Active Genes in Fungi.</title>
        <authorList>
            <consortium name="DOE Joint Genome Institute"/>
            <person name="Mondo S.J."/>
            <person name="Dannebaum R.O."/>
            <person name="Kuo R.C."/>
            <person name="Labutti K."/>
            <person name="Haridas S."/>
            <person name="Kuo A."/>
            <person name="Salamov A."/>
            <person name="Ahrendt S.R."/>
            <person name="Lipzen A."/>
            <person name="Sullivan W."/>
            <person name="Andreopoulos W.B."/>
            <person name="Clum A."/>
            <person name="Lindquist E."/>
            <person name="Daum C."/>
            <person name="Ramamoorthy G.K."/>
            <person name="Gryganskyi A."/>
            <person name="Culley D."/>
            <person name="Magnuson J.K."/>
            <person name="James T.Y."/>
            <person name="O'Malley M.A."/>
            <person name="Stajich J.E."/>
            <person name="Spatafora J.W."/>
            <person name="Visel A."/>
            <person name="Grigoriev I.V."/>
        </authorList>
    </citation>
    <scope>NUCLEOTIDE SEQUENCE [LARGE SCALE GENOMIC DNA]</scope>
    <source>
        <strain evidence="1 2">62-1032</strain>
    </source>
</reference>
<sequence length="56" mass="6326">GEQFANVQLGTIIATLVREMTWTLDQPFPGNDYTTMIVMPQQPRNVTFKRRSAGKA</sequence>
<evidence type="ECO:0008006" key="3">
    <source>
        <dbReference type="Google" id="ProtNLM"/>
    </source>
</evidence>
<dbReference type="Gene3D" id="1.10.630.10">
    <property type="entry name" value="Cytochrome P450"/>
    <property type="match status" value="1"/>
</dbReference>
<dbReference type="AlphaFoldDB" id="A0A1Y2BXJ9"/>
<protein>
    <recommendedName>
        <fullName evidence="3">Cytochrome P450</fullName>
    </recommendedName>
</protein>
<gene>
    <name evidence="1" type="ORF">BCR35DRAFT_336538</name>
</gene>
<evidence type="ECO:0000313" key="2">
    <source>
        <dbReference type="Proteomes" id="UP000193467"/>
    </source>
</evidence>